<dbReference type="Proteomes" id="UP000321659">
    <property type="component" value="Unassembled WGS sequence"/>
</dbReference>
<evidence type="ECO:0000256" key="9">
    <source>
        <dbReference type="ARBA" id="ARBA00022842"/>
    </source>
</evidence>
<dbReference type="EC" id="2.7.1.4" evidence="11"/>
<proteinExistence type="inferred from homology"/>
<evidence type="ECO:0000256" key="4">
    <source>
        <dbReference type="ARBA" id="ARBA00022723"/>
    </source>
</evidence>
<sequence>MSKIYGSIEAGGTKFVCAIGNDQLEIIERVSYPTTNPKETLKLVIDFFNKFDLKIEGIGIGSFGPIDIQKSSKTYGYIKSSPKIEWQNFDFLGTMKKAFNCPIAWTTDVNAACFGEYSLGNGYGKDNVSYYTVGTGVGGGAISQGAFLEGASHPEMGHMFVKKNNGDTFEGICPFHKDCLEGLVSGPALEKRTGEKGKNISAINPVWNLEANYIAQCVYNTTLMLSPDIIILGGGVMKQEHLIKKIKEEFSSLMNEYVKISNLDNYITTPKLGDNAGTIGCLALAVKESKK</sequence>
<evidence type="ECO:0000256" key="13">
    <source>
        <dbReference type="ARBA" id="ARBA00074653"/>
    </source>
</evidence>
<evidence type="ECO:0000256" key="5">
    <source>
        <dbReference type="ARBA" id="ARBA00022741"/>
    </source>
</evidence>
<dbReference type="Gene3D" id="3.30.420.40">
    <property type="match status" value="2"/>
</dbReference>
<evidence type="ECO:0000256" key="11">
    <source>
        <dbReference type="ARBA" id="ARBA00038887"/>
    </source>
</evidence>
<dbReference type="InterPro" id="IPR049874">
    <property type="entry name" value="ROK_cs"/>
</dbReference>
<evidence type="ECO:0000256" key="1">
    <source>
        <dbReference type="ARBA" id="ARBA00001946"/>
    </source>
</evidence>
<protein>
    <recommendedName>
        <fullName evidence="13">Fructokinase</fullName>
        <ecNumber evidence="11">2.7.1.4</ecNumber>
    </recommendedName>
</protein>
<keyword evidence="6 14" id="KW-0418">Kinase</keyword>
<comment type="cofactor">
    <cofactor evidence="1">
        <name>Mg(2+)</name>
        <dbReference type="ChEBI" id="CHEBI:18420"/>
    </cofactor>
</comment>
<evidence type="ECO:0000256" key="2">
    <source>
        <dbReference type="ARBA" id="ARBA00006479"/>
    </source>
</evidence>
<evidence type="ECO:0000256" key="12">
    <source>
        <dbReference type="ARBA" id="ARBA00048451"/>
    </source>
</evidence>
<dbReference type="PANTHER" id="PTHR42742">
    <property type="entry name" value="TRANSCRIPTIONAL REPRESSOR MPRA"/>
    <property type="match status" value="1"/>
</dbReference>
<evidence type="ECO:0000256" key="7">
    <source>
        <dbReference type="ARBA" id="ARBA00022833"/>
    </source>
</evidence>
<dbReference type="RefSeq" id="WP_146302964.1">
    <property type="nucleotide sequence ID" value="NZ_JANXKU010000008.1"/>
</dbReference>
<dbReference type="GO" id="GO:0005524">
    <property type="term" value="F:ATP binding"/>
    <property type="evidence" value="ECO:0007669"/>
    <property type="project" value="UniProtKB-KW"/>
</dbReference>
<dbReference type="Pfam" id="PF00480">
    <property type="entry name" value="ROK"/>
    <property type="match status" value="1"/>
</dbReference>
<dbReference type="InterPro" id="IPR051804">
    <property type="entry name" value="Carb_Metab_Reg_Kinase/Isom"/>
</dbReference>
<keyword evidence="3 14" id="KW-0808">Transferase</keyword>
<keyword evidence="7" id="KW-0862">Zinc</keyword>
<dbReference type="GO" id="GO:0046872">
    <property type="term" value="F:metal ion binding"/>
    <property type="evidence" value="ECO:0007669"/>
    <property type="project" value="UniProtKB-KW"/>
</dbReference>
<dbReference type="PANTHER" id="PTHR42742:SF3">
    <property type="entry name" value="FRUCTOKINASE"/>
    <property type="match status" value="1"/>
</dbReference>
<keyword evidence="8" id="KW-0067">ATP-binding</keyword>
<dbReference type="GO" id="GO:0008865">
    <property type="term" value="F:fructokinase activity"/>
    <property type="evidence" value="ECO:0007669"/>
    <property type="project" value="UniProtKB-EC"/>
</dbReference>
<name>A0A5C6M8U2_9LACO</name>
<comment type="caution">
    <text evidence="14">The sequence shown here is derived from an EMBL/GenBank/DDBJ whole genome shotgun (WGS) entry which is preliminary data.</text>
</comment>
<comment type="catalytic activity">
    <reaction evidence="12">
        <text>D-fructose + ATP = D-fructose 6-phosphate + ADP + H(+)</text>
        <dbReference type="Rhea" id="RHEA:16125"/>
        <dbReference type="ChEBI" id="CHEBI:15378"/>
        <dbReference type="ChEBI" id="CHEBI:30616"/>
        <dbReference type="ChEBI" id="CHEBI:37721"/>
        <dbReference type="ChEBI" id="CHEBI:61527"/>
        <dbReference type="ChEBI" id="CHEBI:456216"/>
        <dbReference type="EC" id="2.7.1.4"/>
    </reaction>
</comment>
<keyword evidence="4" id="KW-0479">Metal-binding</keyword>
<evidence type="ECO:0000313" key="14">
    <source>
        <dbReference type="EMBL" id="TWW10717.1"/>
    </source>
</evidence>
<evidence type="ECO:0000256" key="8">
    <source>
        <dbReference type="ARBA" id="ARBA00022840"/>
    </source>
</evidence>
<dbReference type="CDD" id="cd24067">
    <property type="entry name" value="ASKHA_NBD_ROK_BsFRK-like"/>
    <property type="match status" value="1"/>
</dbReference>
<evidence type="ECO:0000256" key="3">
    <source>
        <dbReference type="ARBA" id="ARBA00022679"/>
    </source>
</evidence>
<keyword evidence="5" id="KW-0547">Nucleotide-binding</keyword>
<dbReference type="FunFam" id="3.30.420.40:FF:000153">
    <property type="entry name" value="Putative fructokinase"/>
    <property type="match status" value="1"/>
</dbReference>
<accession>A0A5C6M8U2</accession>
<keyword evidence="9" id="KW-0460">Magnesium</keyword>
<organism evidence="14 15">
    <name type="scientific">Dellaglioa algida</name>
    <dbReference type="NCBI Taxonomy" id="105612"/>
    <lineage>
        <taxon>Bacteria</taxon>
        <taxon>Bacillati</taxon>
        <taxon>Bacillota</taxon>
        <taxon>Bacilli</taxon>
        <taxon>Lactobacillales</taxon>
        <taxon>Lactobacillaceae</taxon>
        <taxon>Dellaglioa</taxon>
    </lineage>
</organism>
<gene>
    <name evidence="14" type="primary">cscK</name>
    <name evidence="14" type="ORF">LABALGLTS371_12150</name>
</gene>
<dbReference type="AlphaFoldDB" id="A0A5C6M8U2"/>
<evidence type="ECO:0000256" key="10">
    <source>
        <dbReference type="ARBA" id="ARBA00023277"/>
    </source>
</evidence>
<dbReference type="EMBL" id="SRRQ01000009">
    <property type="protein sequence ID" value="TWW10717.1"/>
    <property type="molecule type" value="Genomic_DNA"/>
</dbReference>
<comment type="similarity">
    <text evidence="2">Belongs to the ROK (NagC/XylR) family.</text>
</comment>
<dbReference type="FunFam" id="3.30.420.40:FF:000136">
    <property type="entry name" value="Putative fructokinase"/>
    <property type="match status" value="1"/>
</dbReference>
<dbReference type="InterPro" id="IPR043129">
    <property type="entry name" value="ATPase_NBD"/>
</dbReference>
<evidence type="ECO:0000256" key="6">
    <source>
        <dbReference type="ARBA" id="ARBA00022777"/>
    </source>
</evidence>
<keyword evidence="10" id="KW-0119">Carbohydrate metabolism</keyword>
<dbReference type="SUPFAM" id="SSF53067">
    <property type="entry name" value="Actin-like ATPase domain"/>
    <property type="match status" value="1"/>
</dbReference>
<evidence type="ECO:0000313" key="15">
    <source>
        <dbReference type="Proteomes" id="UP000321659"/>
    </source>
</evidence>
<dbReference type="InterPro" id="IPR000600">
    <property type="entry name" value="ROK"/>
</dbReference>
<reference evidence="14 15" key="1">
    <citation type="submission" date="2019-04" db="EMBL/GenBank/DDBJ databases">
        <title>In vitro growth and metabolic characteristics of meat-borne Lactobacillus algidus strains.</title>
        <authorList>
            <person name="Sade E."/>
            <person name="Per J."/>
            <person name="Tytti H."/>
            <person name="Johanna B.K."/>
        </authorList>
    </citation>
    <scope>NUCLEOTIDE SEQUENCE [LARGE SCALE GENOMIC DNA]</scope>
    <source>
        <strain evidence="14 15">LTS37-1</strain>
    </source>
</reference>
<dbReference type="PROSITE" id="PS01125">
    <property type="entry name" value="ROK"/>
    <property type="match status" value="1"/>
</dbReference>